<keyword evidence="3" id="KW-1185">Reference proteome</keyword>
<proteinExistence type="predicted"/>
<dbReference type="CDD" id="cd06259">
    <property type="entry name" value="YdcF-like"/>
    <property type="match status" value="1"/>
</dbReference>
<reference evidence="3" key="1">
    <citation type="journal article" date="2019" name="Int. J. Syst. Evol. Microbiol.">
        <title>The Global Catalogue of Microorganisms (GCM) 10K type strain sequencing project: providing services to taxonomists for standard genome sequencing and annotation.</title>
        <authorList>
            <consortium name="The Broad Institute Genomics Platform"/>
            <consortium name="The Broad Institute Genome Sequencing Center for Infectious Disease"/>
            <person name="Wu L."/>
            <person name="Ma J."/>
        </authorList>
    </citation>
    <scope>NUCLEOTIDE SEQUENCE [LARGE SCALE GENOMIC DNA]</scope>
    <source>
        <strain evidence="3">CCUG 52468</strain>
    </source>
</reference>
<sequence>MKTIINQIMVLVFGICFVQISKAQENFQPQTPQDWVLSKNYFANYILLKDTELSKVLFSDERVKSMLSERRKRFDDSKDCKDLACILQAFKWENNEIAILNKAVVKAYESNSHFKSFVENRLIPSNLYGLNGSKDPKEYVSRAIQQDMKNENYVIDVYAGGRNPNYPRIDSISFDVSNKSYLLLLKDVRQDVLKDTKDDYQSSFITMLTAVRLLEINERMDAAQLEPLMDGENKAALEAIKKADFNKYPYSLLLVLGAGPNVYDQPISPGGMLRARMAARAYFEGQAPFIVLSGGRVHPYKTPYIEAIEMKRYLIQNLMVPESAIILDPHARHTTTNMRNTARIMLTYGFPNDKYAIVTSSEAHINAVVNMADRCIKELGYVPYELGKRVNDVVLEFKPKLESYIIDGDEPLDP</sequence>
<dbReference type="InterPro" id="IPR014729">
    <property type="entry name" value="Rossmann-like_a/b/a_fold"/>
</dbReference>
<dbReference type="Gene3D" id="3.40.50.620">
    <property type="entry name" value="HUPs"/>
    <property type="match status" value="1"/>
</dbReference>
<dbReference type="InterPro" id="IPR003848">
    <property type="entry name" value="DUF218"/>
</dbReference>
<gene>
    <name evidence="2" type="ORF">ACFQ2C_07710</name>
</gene>
<accession>A0ABW3RLS8</accession>
<dbReference type="Pfam" id="PF02698">
    <property type="entry name" value="DUF218"/>
    <property type="match status" value="1"/>
</dbReference>
<comment type="caution">
    <text evidence="2">The sequence shown here is derived from an EMBL/GenBank/DDBJ whole genome shotgun (WGS) entry which is preliminary data.</text>
</comment>
<dbReference type="PANTHER" id="PTHR30336:SF20">
    <property type="entry name" value="DUF218 DOMAIN-CONTAINING PROTEIN"/>
    <property type="match status" value="1"/>
</dbReference>
<name>A0ABW3RLS8_9SPHI</name>
<dbReference type="InterPro" id="IPR051599">
    <property type="entry name" value="Cell_Envelope_Assoc"/>
</dbReference>
<protein>
    <submittedName>
        <fullName evidence="2">YdcF family protein</fullName>
    </submittedName>
</protein>
<dbReference type="PANTHER" id="PTHR30336">
    <property type="entry name" value="INNER MEMBRANE PROTEIN, PROBABLE PERMEASE"/>
    <property type="match status" value="1"/>
</dbReference>
<dbReference type="RefSeq" id="WP_380895551.1">
    <property type="nucleotide sequence ID" value="NZ_JBHTKY010000008.1"/>
</dbReference>
<evidence type="ECO:0000259" key="1">
    <source>
        <dbReference type="Pfam" id="PF02698"/>
    </source>
</evidence>
<evidence type="ECO:0000313" key="2">
    <source>
        <dbReference type="EMBL" id="MFD1165487.1"/>
    </source>
</evidence>
<dbReference type="EMBL" id="JBHTKY010000008">
    <property type="protein sequence ID" value="MFD1165487.1"/>
    <property type="molecule type" value="Genomic_DNA"/>
</dbReference>
<evidence type="ECO:0000313" key="3">
    <source>
        <dbReference type="Proteomes" id="UP001597205"/>
    </source>
</evidence>
<dbReference type="Proteomes" id="UP001597205">
    <property type="component" value="Unassembled WGS sequence"/>
</dbReference>
<organism evidence="2 3">
    <name type="scientific">Sphingobacterium daejeonense</name>
    <dbReference type="NCBI Taxonomy" id="371142"/>
    <lineage>
        <taxon>Bacteria</taxon>
        <taxon>Pseudomonadati</taxon>
        <taxon>Bacteroidota</taxon>
        <taxon>Sphingobacteriia</taxon>
        <taxon>Sphingobacteriales</taxon>
        <taxon>Sphingobacteriaceae</taxon>
        <taxon>Sphingobacterium</taxon>
    </lineage>
</organism>
<feature type="domain" description="DUF218" evidence="1">
    <location>
        <begin position="254"/>
        <end position="375"/>
    </location>
</feature>